<dbReference type="InterPro" id="IPR006748">
    <property type="entry name" value="NH2Glyco/OHUrea_AB-resist_kin"/>
</dbReference>
<evidence type="ECO:0000313" key="1">
    <source>
        <dbReference type="EMBL" id="SDE48178.1"/>
    </source>
</evidence>
<keyword evidence="1" id="KW-0808">Transferase</keyword>
<dbReference type="OrthoDB" id="3638028at2"/>
<keyword evidence="1" id="KW-0418">Kinase</keyword>
<accession>A0A1G7D949</accession>
<dbReference type="GO" id="GO:0019748">
    <property type="term" value="P:secondary metabolic process"/>
    <property type="evidence" value="ECO:0007669"/>
    <property type="project" value="InterPro"/>
</dbReference>
<evidence type="ECO:0000313" key="2">
    <source>
        <dbReference type="Proteomes" id="UP000198546"/>
    </source>
</evidence>
<reference evidence="1 2" key="1">
    <citation type="submission" date="2016-10" db="EMBL/GenBank/DDBJ databases">
        <authorList>
            <person name="de Groot N.N."/>
        </authorList>
    </citation>
    <scope>NUCLEOTIDE SEQUENCE [LARGE SCALE GENOMIC DNA]</scope>
    <source>
        <strain evidence="1 2">MON 2.2</strain>
    </source>
</reference>
<dbReference type="STRING" id="675864.SAMN04489747_3529"/>
<organism evidence="1 2">
    <name type="scientific">Auraticoccus monumenti</name>
    <dbReference type="NCBI Taxonomy" id="675864"/>
    <lineage>
        <taxon>Bacteria</taxon>
        <taxon>Bacillati</taxon>
        <taxon>Actinomycetota</taxon>
        <taxon>Actinomycetes</taxon>
        <taxon>Propionibacteriales</taxon>
        <taxon>Propionibacteriaceae</taxon>
        <taxon>Auraticoccus</taxon>
    </lineage>
</organism>
<dbReference type="Proteomes" id="UP000198546">
    <property type="component" value="Chromosome i"/>
</dbReference>
<dbReference type="GO" id="GO:0016301">
    <property type="term" value="F:kinase activity"/>
    <property type="evidence" value="ECO:0007669"/>
    <property type="project" value="UniProtKB-KW"/>
</dbReference>
<dbReference type="InterPro" id="IPR011009">
    <property type="entry name" value="Kinase-like_dom_sf"/>
</dbReference>
<dbReference type="Gene3D" id="3.90.1200.10">
    <property type="match status" value="1"/>
</dbReference>
<dbReference type="SUPFAM" id="SSF56112">
    <property type="entry name" value="Protein kinase-like (PK-like)"/>
    <property type="match status" value="1"/>
</dbReference>
<proteinExistence type="predicted"/>
<dbReference type="Pfam" id="PF04655">
    <property type="entry name" value="APH_6_hur"/>
    <property type="match status" value="1"/>
</dbReference>
<gene>
    <name evidence="1" type="ORF">SAMN04489747_3529</name>
</gene>
<keyword evidence="2" id="KW-1185">Reference proteome</keyword>
<sequence>MVEPLVVPAGLRSRHAHAEPWASWLDALPRRYQELVAEWGLRPDGETRHGWASVVVPVRDADGRACALKLGGPDPETEHEALALQHWAGDGTVLLYRADPRRRAMLLERLDPTDLLGLDDVTACEVVAGFYPRLHRPAPPRLRPLTSFVARWTEELAALPRDAAVPHRLVEQAVSLGRDLVDDPASVGTMVHTDLHDENVLAGEREPWLVIDPIPLSGDPCYELAPMVWNRWRPGDPDARTSARRRFHTLVDVSGLDEDRCRDWVVVRMLHNALWAVQDALRTGRAPDHDELTMCVSVAKAVQD</sequence>
<dbReference type="EMBL" id="LT629688">
    <property type="protein sequence ID" value="SDE48178.1"/>
    <property type="molecule type" value="Genomic_DNA"/>
</dbReference>
<dbReference type="GO" id="GO:0016773">
    <property type="term" value="F:phosphotransferase activity, alcohol group as acceptor"/>
    <property type="evidence" value="ECO:0007669"/>
    <property type="project" value="InterPro"/>
</dbReference>
<dbReference type="AlphaFoldDB" id="A0A1G7D949"/>
<protein>
    <submittedName>
        <fullName evidence="1">Streptomycin 6-kinase</fullName>
    </submittedName>
</protein>
<dbReference type="RefSeq" id="WP_090595333.1">
    <property type="nucleotide sequence ID" value="NZ_LT629688.1"/>
</dbReference>
<name>A0A1G7D949_9ACTN</name>